<reference evidence="1 2" key="1">
    <citation type="submission" date="2019-03" db="EMBL/GenBank/DDBJ databases">
        <title>Genomic Encyclopedia of Type Strains, Phase IV (KMG-IV): sequencing the most valuable type-strain genomes for metagenomic binning, comparative biology and taxonomic classification.</title>
        <authorList>
            <person name="Goeker M."/>
        </authorList>
    </citation>
    <scope>NUCLEOTIDE SEQUENCE [LARGE SCALE GENOMIC DNA]</scope>
    <source>
        <strain evidence="1 2">DSM 18401</strain>
    </source>
</reference>
<dbReference type="EMBL" id="SLVX01000018">
    <property type="protein sequence ID" value="TCN38919.1"/>
    <property type="molecule type" value="Genomic_DNA"/>
</dbReference>
<gene>
    <name evidence="1" type="ORF">EV665_1185</name>
</gene>
<organism evidence="1 2">
    <name type="scientific">Shinella granuli</name>
    <dbReference type="NCBI Taxonomy" id="323621"/>
    <lineage>
        <taxon>Bacteria</taxon>
        <taxon>Pseudomonadati</taxon>
        <taxon>Pseudomonadota</taxon>
        <taxon>Alphaproteobacteria</taxon>
        <taxon>Hyphomicrobiales</taxon>
        <taxon>Rhizobiaceae</taxon>
        <taxon>Shinella</taxon>
    </lineage>
</organism>
<sequence>MSLLSFREVAKSYGAVPVLKGIDLSVEPGEGKFATQAPINGRHVLGSPLITKDNAAEYYFPDAPY</sequence>
<proteinExistence type="predicted"/>
<evidence type="ECO:0000313" key="1">
    <source>
        <dbReference type="EMBL" id="TCN38919.1"/>
    </source>
</evidence>
<dbReference type="RefSeq" id="WP_064331544.1">
    <property type="nucleotide sequence ID" value="NZ_BAABEI010000012.1"/>
</dbReference>
<name>A0A4R2CIJ8_SHIGR</name>
<protein>
    <submittedName>
        <fullName evidence="1">Uncharacterized protein</fullName>
    </submittedName>
</protein>
<keyword evidence="2" id="KW-1185">Reference proteome</keyword>
<accession>A0A4R2CIJ8</accession>
<comment type="caution">
    <text evidence="1">The sequence shown here is derived from an EMBL/GenBank/DDBJ whole genome shotgun (WGS) entry which is preliminary data.</text>
</comment>
<evidence type="ECO:0000313" key="2">
    <source>
        <dbReference type="Proteomes" id="UP000295351"/>
    </source>
</evidence>
<dbReference type="AlphaFoldDB" id="A0A4R2CIJ8"/>
<dbReference type="Proteomes" id="UP000295351">
    <property type="component" value="Unassembled WGS sequence"/>
</dbReference>